<keyword evidence="10" id="KW-1185">Reference proteome</keyword>
<dbReference type="PANTHER" id="PTHR43744:SF8">
    <property type="entry name" value="SN-GLYCEROL-3-PHOSPHATE TRANSPORT SYSTEM PERMEASE PROTEIN UGPE"/>
    <property type="match status" value="1"/>
</dbReference>
<dbReference type="Pfam" id="PF00528">
    <property type="entry name" value="BPD_transp_1"/>
    <property type="match status" value="1"/>
</dbReference>
<keyword evidence="4 7" id="KW-0812">Transmembrane</keyword>
<feature type="transmembrane region" description="Helical" evidence="7">
    <location>
        <begin position="76"/>
        <end position="101"/>
    </location>
</feature>
<dbReference type="Gene3D" id="1.10.3720.10">
    <property type="entry name" value="MetI-like"/>
    <property type="match status" value="1"/>
</dbReference>
<name>A0A7Y0EH54_9CLOT</name>
<evidence type="ECO:0000259" key="8">
    <source>
        <dbReference type="PROSITE" id="PS50928"/>
    </source>
</evidence>
<reference evidence="9 10" key="1">
    <citation type="submission" date="2020-04" db="EMBL/GenBank/DDBJ databases">
        <authorList>
            <person name="Doyle D.A."/>
        </authorList>
    </citation>
    <scope>NUCLEOTIDE SEQUENCE [LARGE SCALE GENOMIC DNA]</scope>
    <source>
        <strain evidence="9 10">P21</strain>
    </source>
</reference>
<dbReference type="PANTHER" id="PTHR43744">
    <property type="entry name" value="ABC TRANSPORTER PERMEASE PROTEIN MG189-RELATED-RELATED"/>
    <property type="match status" value="1"/>
</dbReference>
<organism evidence="9 10">
    <name type="scientific">Clostridium muellerianum</name>
    <dbReference type="NCBI Taxonomy" id="2716538"/>
    <lineage>
        <taxon>Bacteria</taxon>
        <taxon>Bacillati</taxon>
        <taxon>Bacillota</taxon>
        <taxon>Clostridia</taxon>
        <taxon>Eubacteriales</taxon>
        <taxon>Clostridiaceae</taxon>
        <taxon>Clostridium</taxon>
    </lineage>
</organism>
<comment type="caution">
    <text evidence="9">The sequence shown here is derived from an EMBL/GenBank/DDBJ whole genome shotgun (WGS) entry which is preliminary data.</text>
</comment>
<dbReference type="PROSITE" id="PS50928">
    <property type="entry name" value="ABC_TM1"/>
    <property type="match status" value="1"/>
</dbReference>
<proteinExistence type="inferred from homology"/>
<evidence type="ECO:0000256" key="1">
    <source>
        <dbReference type="ARBA" id="ARBA00004651"/>
    </source>
</evidence>
<feature type="transmembrane region" description="Helical" evidence="7">
    <location>
        <begin position="12"/>
        <end position="31"/>
    </location>
</feature>
<sequence length="275" mass="31233">MEKKNKVVEIIKYTILIIFSITAIIPVVYMISSSFMGVYEVKNAIENYKFHIIPDSFTLIQYYEILLRKPDFLIKFWNSVILVVPIVIGQIVVSTFGAYAFAKMKFPFKQPIFFMFILLMIMPYQVTLVPIYIIMKKLNLVGSYASVILPGIFSTFGVFLMTQFLKAIPDEQCEAAKVDGASNFEILFKIIIPQCKGAVVSLAILCFVDNWNMIEQPLILIEESKQPLSTFLSQINSKDIGLAFACGVIFMMPAIFIFLKGEKQLLEGIQHLDGK</sequence>
<dbReference type="Proteomes" id="UP000537131">
    <property type="component" value="Unassembled WGS sequence"/>
</dbReference>
<comment type="subcellular location">
    <subcellularLocation>
        <location evidence="1 7">Cell membrane</location>
        <topology evidence="1 7">Multi-pass membrane protein</topology>
    </subcellularLocation>
</comment>
<dbReference type="InterPro" id="IPR035906">
    <property type="entry name" value="MetI-like_sf"/>
</dbReference>
<keyword evidence="5 7" id="KW-1133">Transmembrane helix</keyword>
<evidence type="ECO:0000256" key="7">
    <source>
        <dbReference type="RuleBase" id="RU363032"/>
    </source>
</evidence>
<comment type="similarity">
    <text evidence="7">Belongs to the binding-protein-dependent transport system permease family.</text>
</comment>
<feature type="domain" description="ABC transmembrane type-1" evidence="8">
    <location>
        <begin position="76"/>
        <end position="261"/>
    </location>
</feature>
<dbReference type="AlphaFoldDB" id="A0A7Y0EH54"/>
<evidence type="ECO:0000313" key="10">
    <source>
        <dbReference type="Proteomes" id="UP000537131"/>
    </source>
</evidence>
<dbReference type="EMBL" id="JABBNI010000021">
    <property type="protein sequence ID" value="NMM63399.1"/>
    <property type="molecule type" value="Genomic_DNA"/>
</dbReference>
<evidence type="ECO:0000256" key="4">
    <source>
        <dbReference type="ARBA" id="ARBA00022692"/>
    </source>
</evidence>
<reference evidence="9 10" key="2">
    <citation type="submission" date="2020-06" db="EMBL/GenBank/DDBJ databases">
        <title>Complete Genome Sequence of Clostridium muelleri sp. nov. P21T, an Acid-Alcohol Producing Acetogen Isolated from Old Hay.</title>
        <authorList>
            <person name="Duncan K.E."/>
            <person name="Tanner R.S."/>
        </authorList>
    </citation>
    <scope>NUCLEOTIDE SEQUENCE [LARGE SCALE GENOMIC DNA]</scope>
    <source>
        <strain evidence="9 10">P21</strain>
    </source>
</reference>
<feature type="transmembrane region" description="Helical" evidence="7">
    <location>
        <begin position="141"/>
        <end position="165"/>
    </location>
</feature>
<dbReference type="GO" id="GO:0055085">
    <property type="term" value="P:transmembrane transport"/>
    <property type="evidence" value="ECO:0007669"/>
    <property type="project" value="InterPro"/>
</dbReference>
<feature type="transmembrane region" description="Helical" evidence="7">
    <location>
        <begin position="113"/>
        <end position="135"/>
    </location>
</feature>
<dbReference type="RefSeq" id="WP_169297999.1">
    <property type="nucleotide sequence ID" value="NZ_JABBNI010000021.1"/>
</dbReference>
<keyword evidence="3" id="KW-1003">Cell membrane</keyword>
<dbReference type="InterPro" id="IPR000515">
    <property type="entry name" value="MetI-like"/>
</dbReference>
<evidence type="ECO:0000313" key="9">
    <source>
        <dbReference type="EMBL" id="NMM63399.1"/>
    </source>
</evidence>
<accession>A0A7Y0EH54</accession>
<evidence type="ECO:0000256" key="5">
    <source>
        <dbReference type="ARBA" id="ARBA00022989"/>
    </source>
</evidence>
<dbReference type="CDD" id="cd06261">
    <property type="entry name" value="TM_PBP2"/>
    <property type="match status" value="1"/>
</dbReference>
<protein>
    <submittedName>
        <fullName evidence="9">Carbohydrate ABC transporter permease</fullName>
    </submittedName>
</protein>
<feature type="transmembrane region" description="Helical" evidence="7">
    <location>
        <begin position="240"/>
        <end position="259"/>
    </location>
</feature>
<keyword evidence="6 7" id="KW-0472">Membrane</keyword>
<dbReference type="GO" id="GO:0005886">
    <property type="term" value="C:plasma membrane"/>
    <property type="evidence" value="ECO:0007669"/>
    <property type="project" value="UniProtKB-SubCell"/>
</dbReference>
<gene>
    <name evidence="9" type="ORF">HBE96_12055</name>
</gene>
<keyword evidence="2 7" id="KW-0813">Transport</keyword>
<evidence type="ECO:0000256" key="3">
    <source>
        <dbReference type="ARBA" id="ARBA00022475"/>
    </source>
</evidence>
<evidence type="ECO:0000256" key="2">
    <source>
        <dbReference type="ARBA" id="ARBA00022448"/>
    </source>
</evidence>
<evidence type="ECO:0000256" key="6">
    <source>
        <dbReference type="ARBA" id="ARBA00023136"/>
    </source>
</evidence>
<dbReference type="SUPFAM" id="SSF161098">
    <property type="entry name" value="MetI-like"/>
    <property type="match status" value="1"/>
</dbReference>